<protein>
    <recommendedName>
        <fullName evidence="4">Glucosyltransferase 24 catalytic domain-containing protein</fullName>
    </recommendedName>
</protein>
<evidence type="ECO:0000256" key="2">
    <source>
        <dbReference type="ARBA" id="ARBA00045874"/>
    </source>
</evidence>
<dbReference type="InterPro" id="IPR040497">
    <property type="entry name" value="Glyco_transf_24"/>
</dbReference>
<dbReference type="GO" id="GO:0051082">
    <property type="term" value="F:unfolded protein binding"/>
    <property type="evidence" value="ECO:0007669"/>
    <property type="project" value="TreeGrafter"/>
</dbReference>
<dbReference type="PANTHER" id="PTHR11226">
    <property type="entry name" value="UDP-GLUCOSE GLYCOPROTEIN:GLUCOSYLTRANSFERASE"/>
    <property type="match status" value="1"/>
</dbReference>
<evidence type="ECO:0000256" key="3">
    <source>
        <dbReference type="ARBA" id="ARBA00048456"/>
    </source>
</evidence>
<keyword evidence="6" id="KW-1185">Reference proteome</keyword>
<evidence type="ECO:0000259" key="4">
    <source>
        <dbReference type="Pfam" id="PF18404"/>
    </source>
</evidence>
<dbReference type="Gene3D" id="3.90.550.10">
    <property type="entry name" value="Spore Coat Polysaccharide Biosynthesis Protein SpsA, Chain A"/>
    <property type="match status" value="1"/>
</dbReference>
<dbReference type="Proteomes" id="UP000828390">
    <property type="component" value="Unassembled WGS sequence"/>
</dbReference>
<dbReference type="GO" id="GO:0036503">
    <property type="term" value="P:ERAD pathway"/>
    <property type="evidence" value="ECO:0007669"/>
    <property type="project" value="TreeGrafter"/>
</dbReference>
<comment type="caution">
    <text evidence="5">The sequence shown here is derived from an EMBL/GenBank/DDBJ whole genome shotgun (WGS) entry which is preliminary data.</text>
</comment>
<accession>A0A9D4G5Q8</accession>
<evidence type="ECO:0000313" key="5">
    <source>
        <dbReference type="EMBL" id="KAH3810717.1"/>
    </source>
</evidence>
<dbReference type="GO" id="GO:0003980">
    <property type="term" value="F:UDP-glucose:glycoprotein glucosyltransferase activity"/>
    <property type="evidence" value="ECO:0007669"/>
    <property type="project" value="InterPro"/>
</dbReference>
<dbReference type="GO" id="GO:0005783">
    <property type="term" value="C:endoplasmic reticulum"/>
    <property type="evidence" value="ECO:0007669"/>
    <property type="project" value="TreeGrafter"/>
</dbReference>
<dbReference type="SUPFAM" id="SSF53448">
    <property type="entry name" value="Nucleotide-diphospho-sugar transferases"/>
    <property type="match status" value="1"/>
</dbReference>
<name>A0A9D4G5Q8_DREPO</name>
<reference evidence="5" key="2">
    <citation type="submission" date="2020-11" db="EMBL/GenBank/DDBJ databases">
        <authorList>
            <person name="McCartney M.A."/>
            <person name="Auch B."/>
            <person name="Kono T."/>
            <person name="Mallez S."/>
            <person name="Becker A."/>
            <person name="Gohl D.M."/>
            <person name="Silverstein K.A.T."/>
            <person name="Koren S."/>
            <person name="Bechman K.B."/>
            <person name="Herman A."/>
            <person name="Abrahante J.E."/>
            <person name="Garbe J."/>
        </authorList>
    </citation>
    <scope>NUCLEOTIDE SEQUENCE</scope>
    <source>
        <strain evidence="5">Duluth1</strain>
        <tissue evidence="5">Whole animal</tissue>
    </source>
</reference>
<dbReference type="InterPro" id="IPR029044">
    <property type="entry name" value="Nucleotide-diphossugar_trans"/>
</dbReference>
<comment type="catalytic activity">
    <reaction evidence="3">
        <text>N(4)-(alpha-D-Man-(1-&gt;2)-alpha-D-Man-(1-&gt;2)-alpha-D-Man-(1-&gt;3)-[alpha-D-Man-(1-&gt;2)-alpha-D-Man-(1-&gt;3)-[alpha-D-Man-(1-&gt;2)-alpha-D-Man-(1-&gt;6)]-alpha-D-Man-(1-&gt;6)]-beta-D-Man-(1-&gt;4)-beta-D-GlcNAc-(1-&gt;4)-beta-D-GlcNAc)-L-asparaginyl-[protein] (N-glucan mannose isomer 9A1,2,3B1,2,3) + UDP-alpha-D-glucose = N(4)-(alpha-D-Glc-(1-&gt;3)-alpha-D-Man-(1-&gt;2)-alpha-D-Man-(1-&gt;2)-alpha-D-Man-(1-&gt;3)-[alpha-D-Man-(1-&gt;2)-alpha-D-Man-(1-&gt;3)-[alpha-D-Man-(1-&gt;2)-alpha-D-Man-(1-&gt;6)]-alpha-D-Man-(1-&gt;6)]-beta-D-Man-(1-&gt;4)-beta-D-GlcNAc-(1-&gt;4)-beta-D-GlcNAc)-L-asparaginyl-[protein] + UDP + H(+)</text>
        <dbReference type="Rhea" id="RHEA:61304"/>
        <dbReference type="Rhea" id="RHEA-COMP:14356"/>
        <dbReference type="Rhea" id="RHEA-COMP:14357"/>
        <dbReference type="ChEBI" id="CHEBI:15378"/>
        <dbReference type="ChEBI" id="CHEBI:58223"/>
        <dbReference type="ChEBI" id="CHEBI:58885"/>
        <dbReference type="ChEBI" id="CHEBI:59080"/>
        <dbReference type="ChEBI" id="CHEBI:139493"/>
    </reaction>
</comment>
<dbReference type="AlphaFoldDB" id="A0A9D4G5Q8"/>
<proteinExistence type="predicted"/>
<dbReference type="InterPro" id="IPR009448">
    <property type="entry name" value="UDP-g_GGtrans"/>
</dbReference>
<dbReference type="EMBL" id="JAIWYP010000006">
    <property type="protein sequence ID" value="KAH3810717.1"/>
    <property type="molecule type" value="Genomic_DNA"/>
</dbReference>
<comment type="function">
    <text evidence="2">Recognizes glycoproteins with minor folding defects. Reglucosylates single N-glycans near the misfolded part of the protein, thus providing quality control for protein folding in the endoplasmic reticulum. Reglucosylated proteins are recognized by calreticulin for recycling to the endoplasmic reticulum and refolding or degradation.</text>
</comment>
<feature type="domain" description="Glucosyltransferase 24 catalytic" evidence="4">
    <location>
        <begin position="14"/>
        <end position="77"/>
    </location>
</feature>
<reference evidence="5" key="1">
    <citation type="journal article" date="2019" name="bioRxiv">
        <title>The Genome of the Zebra Mussel, Dreissena polymorpha: A Resource for Invasive Species Research.</title>
        <authorList>
            <person name="McCartney M.A."/>
            <person name="Auch B."/>
            <person name="Kono T."/>
            <person name="Mallez S."/>
            <person name="Zhang Y."/>
            <person name="Obille A."/>
            <person name="Becker A."/>
            <person name="Abrahante J.E."/>
            <person name="Garbe J."/>
            <person name="Badalamenti J.P."/>
            <person name="Herman A."/>
            <person name="Mangelson H."/>
            <person name="Liachko I."/>
            <person name="Sullivan S."/>
            <person name="Sone E.D."/>
            <person name="Koren S."/>
            <person name="Silverstein K.A.T."/>
            <person name="Beckman K.B."/>
            <person name="Gohl D.M."/>
        </authorList>
    </citation>
    <scope>NUCLEOTIDE SEQUENCE</scope>
    <source>
        <strain evidence="5">Duluth1</strain>
        <tissue evidence="5">Whole animal</tissue>
    </source>
</reference>
<gene>
    <name evidence="5" type="ORF">DPMN_139114</name>
</gene>
<organism evidence="5 6">
    <name type="scientific">Dreissena polymorpha</name>
    <name type="common">Zebra mussel</name>
    <name type="synonym">Mytilus polymorpha</name>
    <dbReference type="NCBI Taxonomy" id="45954"/>
    <lineage>
        <taxon>Eukaryota</taxon>
        <taxon>Metazoa</taxon>
        <taxon>Spiralia</taxon>
        <taxon>Lophotrochozoa</taxon>
        <taxon>Mollusca</taxon>
        <taxon>Bivalvia</taxon>
        <taxon>Autobranchia</taxon>
        <taxon>Heteroconchia</taxon>
        <taxon>Euheterodonta</taxon>
        <taxon>Imparidentia</taxon>
        <taxon>Neoheterodontei</taxon>
        <taxon>Myida</taxon>
        <taxon>Dreissenoidea</taxon>
        <taxon>Dreissenidae</taxon>
        <taxon>Dreissena</taxon>
    </lineage>
</organism>
<dbReference type="Pfam" id="PF18404">
    <property type="entry name" value="Glyco_transf_24"/>
    <property type="match status" value="1"/>
</dbReference>
<comment type="cofactor">
    <cofactor evidence="1">
        <name>Ca(2+)</name>
        <dbReference type="ChEBI" id="CHEBI:29108"/>
    </cofactor>
</comment>
<dbReference type="PANTHER" id="PTHR11226:SF0">
    <property type="entry name" value="UDP-GLUCOSE:GLYCOPROTEIN GLUCOSYLTRANSFERASE"/>
    <property type="match status" value="1"/>
</dbReference>
<evidence type="ECO:0000256" key="1">
    <source>
        <dbReference type="ARBA" id="ARBA00001913"/>
    </source>
</evidence>
<dbReference type="GO" id="GO:0018279">
    <property type="term" value="P:protein N-linked glycosylation via asparagine"/>
    <property type="evidence" value="ECO:0007669"/>
    <property type="project" value="TreeGrafter"/>
</dbReference>
<evidence type="ECO:0000313" key="6">
    <source>
        <dbReference type="Proteomes" id="UP000828390"/>
    </source>
</evidence>
<sequence>MKTSFPRTRLNCFLQEFIPHYAKEYGFEYELVQYKWPRWLNQQKEKQRIMWGFKILFLDVLFPLDVKKIIFVDADQVR</sequence>